<evidence type="ECO:0000259" key="5">
    <source>
        <dbReference type="Pfam" id="PF12146"/>
    </source>
</evidence>
<gene>
    <name evidence="6" type="ORF">E2636_02150</name>
</gene>
<dbReference type="Pfam" id="PF12146">
    <property type="entry name" value="Hydrolase_4"/>
    <property type="match status" value="1"/>
</dbReference>
<evidence type="ECO:0000256" key="3">
    <source>
        <dbReference type="PIRSR" id="PIRSR017388-2"/>
    </source>
</evidence>
<dbReference type="OrthoDB" id="9786110at2"/>
<evidence type="ECO:0000256" key="1">
    <source>
        <dbReference type="ARBA" id="ARBA00022801"/>
    </source>
</evidence>
<feature type="domain" description="AB hydrolase-1" evidence="4">
    <location>
        <begin position="5"/>
        <end position="102"/>
    </location>
</feature>
<evidence type="ECO:0000259" key="4">
    <source>
        <dbReference type="Pfam" id="PF00561"/>
    </source>
</evidence>
<dbReference type="PANTHER" id="PTHR43798">
    <property type="entry name" value="MONOACYLGLYCEROL LIPASE"/>
    <property type="match status" value="1"/>
</dbReference>
<dbReference type="PANTHER" id="PTHR43798:SF31">
    <property type="entry name" value="AB HYDROLASE SUPERFAMILY PROTEIN YCLE"/>
    <property type="match status" value="1"/>
</dbReference>
<evidence type="ECO:0000313" key="7">
    <source>
        <dbReference type="Proteomes" id="UP000294292"/>
    </source>
</evidence>
<dbReference type="Gene3D" id="3.40.50.1820">
    <property type="entry name" value="alpha/beta hydrolase"/>
    <property type="match status" value="1"/>
</dbReference>
<sequence length="239" mass="27051">MKTGVLCIHGFTGGPYEIQPFVQYIEEKTDWLVKVPTLPGHGSTLSLTELTAENWMMEAEQALRLLQKQVQRVVIVGFSMGGLIALYLSKRYKIDRLVLLSAAAKYISGGQLIADVKDIMTDAVQGKLSTNTIYHLYEYKLTHTPIRSAIEFLRIVKMVEPYYKSIKVPVCIVQGQKDGIVPFTTAQHLYDSLGSDEKYLVTSENGKHLICYSDDSEEWFAKVFSFLQVKQKTNYYDCG</sequence>
<dbReference type="GO" id="GO:0052689">
    <property type="term" value="F:carboxylic ester hydrolase activity"/>
    <property type="evidence" value="ECO:0007669"/>
    <property type="project" value="InterPro"/>
</dbReference>
<dbReference type="EMBL" id="CP038015">
    <property type="protein sequence ID" value="QBP40037.1"/>
    <property type="molecule type" value="Genomic_DNA"/>
</dbReference>
<feature type="active site" description="Nucleophile" evidence="2">
    <location>
        <position position="79"/>
    </location>
</feature>
<dbReference type="InterPro" id="IPR029058">
    <property type="entry name" value="AB_hydrolase_fold"/>
</dbReference>
<dbReference type="InterPro" id="IPR022742">
    <property type="entry name" value="Hydrolase_4"/>
</dbReference>
<reference evidence="6 7" key="1">
    <citation type="submission" date="2019-03" db="EMBL/GenBank/DDBJ databases">
        <title>Complete genome sequence of Paenisporosarcina antarctica CGMCC 1.6503T.</title>
        <authorList>
            <person name="Rong J.-C."/>
            <person name="Chi N.-Y."/>
            <person name="Zhang Q.-F."/>
        </authorList>
    </citation>
    <scope>NUCLEOTIDE SEQUENCE [LARGE SCALE GENOMIC DNA]</scope>
    <source>
        <strain evidence="6 7">CGMCC 1.6503</strain>
    </source>
</reference>
<evidence type="ECO:0000313" key="6">
    <source>
        <dbReference type="EMBL" id="QBP40037.1"/>
    </source>
</evidence>
<evidence type="ECO:0000256" key="2">
    <source>
        <dbReference type="PIRSR" id="PIRSR017388-1"/>
    </source>
</evidence>
<dbReference type="Pfam" id="PF00561">
    <property type="entry name" value="Abhydrolase_1"/>
    <property type="match status" value="1"/>
</dbReference>
<organism evidence="6 7">
    <name type="scientific">Paenisporosarcina antarctica</name>
    <dbReference type="NCBI Taxonomy" id="417367"/>
    <lineage>
        <taxon>Bacteria</taxon>
        <taxon>Bacillati</taxon>
        <taxon>Bacillota</taxon>
        <taxon>Bacilli</taxon>
        <taxon>Bacillales</taxon>
        <taxon>Caryophanaceae</taxon>
        <taxon>Paenisporosarcina</taxon>
    </lineage>
</organism>
<dbReference type="RefSeq" id="WP_134208602.1">
    <property type="nucleotide sequence ID" value="NZ_CP038015.1"/>
</dbReference>
<keyword evidence="7" id="KW-1185">Reference proteome</keyword>
<proteinExistence type="predicted"/>
<feature type="binding site" evidence="3">
    <location>
        <position position="80"/>
    </location>
    <ligand>
        <name>substrate</name>
    </ligand>
</feature>
<feature type="domain" description="Serine aminopeptidase S33" evidence="5">
    <location>
        <begin position="143"/>
        <end position="211"/>
    </location>
</feature>
<name>A0A4P6ZUV5_9BACL</name>
<dbReference type="InterPro" id="IPR050266">
    <property type="entry name" value="AB_hydrolase_sf"/>
</dbReference>
<feature type="active site" description="Charge relay system" evidence="2">
    <location>
        <position position="208"/>
    </location>
</feature>
<dbReference type="SUPFAM" id="SSF53474">
    <property type="entry name" value="alpha/beta-Hydrolases"/>
    <property type="match status" value="1"/>
</dbReference>
<dbReference type="GO" id="GO:0016020">
    <property type="term" value="C:membrane"/>
    <property type="evidence" value="ECO:0007669"/>
    <property type="project" value="TreeGrafter"/>
</dbReference>
<dbReference type="AlphaFoldDB" id="A0A4P6ZUV5"/>
<protein>
    <submittedName>
        <fullName evidence="6">Alpha/beta fold hydrolase</fullName>
    </submittedName>
</protein>
<keyword evidence="1 6" id="KW-0378">Hydrolase</keyword>
<dbReference type="KEGG" id="panc:E2636_02150"/>
<dbReference type="PIRSF" id="PIRSF017388">
    <property type="entry name" value="Esterase_lipase"/>
    <property type="match status" value="1"/>
</dbReference>
<dbReference type="Proteomes" id="UP000294292">
    <property type="component" value="Chromosome"/>
</dbReference>
<feature type="binding site" evidence="3">
    <location>
        <position position="11"/>
    </location>
    <ligand>
        <name>substrate</name>
    </ligand>
</feature>
<dbReference type="InterPro" id="IPR012354">
    <property type="entry name" value="Esterase_lipase"/>
</dbReference>
<accession>A0A4P6ZUV5</accession>
<dbReference type="InterPro" id="IPR000073">
    <property type="entry name" value="AB_hydrolase_1"/>
</dbReference>
<feature type="active site" description="Charge relay system" evidence="2">
    <location>
        <position position="178"/>
    </location>
</feature>